<dbReference type="RefSeq" id="WP_009871212.1">
    <property type="nucleotide sequence ID" value="NZ_JXSL01000030.1"/>
</dbReference>
<dbReference type="OrthoDB" id="185319at2"/>
<proteinExistence type="predicted"/>
<organism evidence="3 4">
    <name type="scientific">Paramagnetospirillum magnetotacticum MS-1</name>
    <dbReference type="NCBI Taxonomy" id="272627"/>
    <lineage>
        <taxon>Bacteria</taxon>
        <taxon>Pseudomonadati</taxon>
        <taxon>Pseudomonadota</taxon>
        <taxon>Alphaproteobacteria</taxon>
        <taxon>Rhodospirillales</taxon>
        <taxon>Magnetospirillaceae</taxon>
        <taxon>Paramagnetospirillum</taxon>
    </lineage>
</organism>
<sequence>MRILFLTENYPPETNAAATRVSERAAYWIKAGHQVTVLTSAPNFPGGKLFDGWRNSWRQVSEVDGIRVVRVKTYIAPNEGFAKRILDFLSFMVSAFVAGLFEARPDVVVSTSPQFFAAVGGWALAAARRVPFVFELGDLWPRSITAVGAMKDSPVIRAIEALELFLYRRSAAVVALTRAFKADLIARRIPGEKIAVVINGVDLPRYAPRPRDEALEAEWGLKDKFVIGYVGTHGMAHGLINVLDAAERLKETAPHIRFLLVGNGAERQMLMQDAGRRDLTNVVFGPSQPKERMPAVWSLCDVALIHLKDSPAFAEVIPSKMFEAMGMGLPLLLVAPRGEASHIVEADRAGLFVPAADPDALAAAARRMADEVEERKTLAVASLAAASSHTRQRQAELFIQVLEKVVAGRGPTEAGAIEG</sequence>
<feature type="domain" description="Glycosyl transferase family 1" evidence="1">
    <location>
        <begin position="217"/>
        <end position="378"/>
    </location>
</feature>
<dbReference type="EMBL" id="JXSL01000030">
    <property type="protein sequence ID" value="KIL97699.1"/>
    <property type="molecule type" value="Genomic_DNA"/>
</dbReference>
<dbReference type="InterPro" id="IPR001296">
    <property type="entry name" value="Glyco_trans_1"/>
</dbReference>
<dbReference type="Pfam" id="PF00534">
    <property type="entry name" value="Glycos_transf_1"/>
    <property type="match status" value="1"/>
</dbReference>
<dbReference type="AlphaFoldDB" id="A0A0C2YDC1"/>
<name>A0A0C2YDC1_PARME</name>
<dbReference type="InterPro" id="IPR028098">
    <property type="entry name" value="Glyco_trans_4-like_N"/>
</dbReference>
<evidence type="ECO:0000259" key="1">
    <source>
        <dbReference type="Pfam" id="PF00534"/>
    </source>
</evidence>
<evidence type="ECO:0000259" key="2">
    <source>
        <dbReference type="Pfam" id="PF13579"/>
    </source>
</evidence>
<dbReference type="Pfam" id="PF13579">
    <property type="entry name" value="Glyco_trans_4_4"/>
    <property type="match status" value="1"/>
</dbReference>
<dbReference type="Gene3D" id="3.40.50.2000">
    <property type="entry name" value="Glycogen Phosphorylase B"/>
    <property type="match status" value="2"/>
</dbReference>
<dbReference type="Proteomes" id="UP000031971">
    <property type="component" value="Unassembled WGS sequence"/>
</dbReference>
<gene>
    <name evidence="3" type="ORF">CCC_00760</name>
</gene>
<dbReference type="PANTHER" id="PTHR45947:SF3">
    <property type="entry name" value="SULFOQUINOVOSYL TRANSFERASE SQD2"/>
    <property type="match status" value="1"/>
</dbReference>
<accession>A0A0C2YDC1</accession>
<dbReference type="STRING" id="272627.CCC_00760"/>
<keyword evidence="4" id="KW-1185">Reference proteome</keyword>
<evidence type="ECO:0000313" key="3">
    <source>
        <dbReference type="EMBL" id="KIL97699.1"/>
    </source>
</evidence>
<dbReference type="GO" id="GO:0016758">
    <property type="term" value="F:hexosyltransferase activity"/>
    <property type="evidence" value="ECO:0007669"/>
    <property type="project" value="TreeGrafter"/>
</dbReference>
<keyword evidence="3" id="KW-0808">Transferase</keyword>
<reference evidence="3 4" key="1">
    <citation type="submission" date="2015-01" db="EMBL/GenBank/DDBJ databases">
        <title>Genome Sequence of Magnetospirillum magnetotacticum Strain MS-1.</title>
        <authorList>
            <person name="Marinov G.K."/>
            <person name="Smalley M.D."/>
            <person name="DeSalvo G."/>
        </authorList>
    </citation>
    <scope>NUCLEOTIDE SEQUENCE [LARGE SCALE GENOMIC DNA]</scope>
    <source>
        <strain evidence="3 4">MS-1</strain>
    </source>
</reference>
<dbReference type="InterPro" id="IPR050194">
    <property type="entry name" value="Glycosyltransferase_grp1"/>
</dbReference>
<comment type="caution">
    <text evidence="3">The sequence shown here is derived from an EMBL/GenBank/DDBJ whole genome shotgun (WGS) entry which is preliminary data.</text>
</comment>
<evidence type="ECO:0000313" key="4">
    <source>
        <dbReference type="Proteomes" id="UP000031971"/>
    </source>
</evidence>
<feature type="domain" description="Glycosyltransferase subfamily 4-like N-terminal" evidence="2">
    <location>
        <begin position="17"/>
        <end position="200"/>
    </location>
</feature>
<protein>
    <submittedName>
        <fullName evidence="3">Glycosyl transferase group 1</fullName>
    </submittedName>
</protein>
<dbReference type="CDD" id="cd03794">
    <property type="entry name" value="GT4_WbuB-like"/>
    <property type="match status" value="1"/>
</dbReference>
<dbReference type="SUPFAM" id="SSF53756">
    <property type="entry name" value="UDP-Glycosyltransferase/glycogen phosphorylase"/>
    <property type="match status" value="1"/>
</dbReference>
<dbReference type="PANTHER" id="PTHR45947">
    <property type="entry name" value="SULFOQUINOVOSYL TRANSFERASE SQD2"/>
    <property type="match status" value="1"/>
</dbReference>